<dbReference type="EMBL" id="JALJOR010000005">
    <property type="protein sequence ID" value="KAK9817230.1"/>
    <property type="molecule type" value="Genomic_DNA"/>
</dbReference>
<evidence type="ECO:0000313" key="9">
    <source>
        <dbReference type="EMBL" id="KAK9817230.1"/>
    </source>
</evidence>
<dbReference type="PANTHER" id="PTHR10281">
    <property type="entry name" value="MEMBRANE-ASSOCIATED PROGESTERONE RECEPTOR COMPONENT-RELATED"/>
    <property type="match status" value="1"/>
</dbReference>
<keyword evidence="3" id="KW-0754">Steroid-binding</keyword>
<dbReference type="InterPro" id="IPR036400">
    <property type="entry name" value="Cyt_B5-like_heme/steroid_sf"/>
</dbReference>
<keyword evidence="10" id="KW-1185">Reference proteome</keyword>
<dbReference type="GO" id="GO:0005496">
    <property type="term" value="F:steroid binding"/>
    <property type="evidence" value="ECO:0007669"/>
    <property type="project" value="UniProtKB-KW"/>
</dbReference>
<dbReference type="FunFam" id="3.10.120.10:FF:000003">
    <property type="entry name" value="membrane-associated progesterone receptor component 1"/>
    <property type="match status" value="1"/>
</dbReference>
<dbReference type="InterPro" id="IPR050577">
    <property type="entry name" value="MAPR/NEUFC/NENF-like"/>
</dbReference>
<evidence type="ECO:0000256" key="2">
    <source>
        <dbReference type="ARBA" id="ARBA00022617"/>
    </source>
</evidence>
<evidence type="ECO:0000256" key="4">
    <source>
        <dbReference type="ARBA" id="ARBA00022723"/>
    </source>
</evidence>
<accession>A0AAW1Q4P0</accession>
<dbReference type="GO" id="GO:0016020">
    <property type="term" value="C:membrane"/>
    <property type="evidence" value="ECO:0007669"/>
    <property type="project" value="TreeGrafter"/>
</dbReference>
<evidence type="ECO:0000256" key="7">
    <source>
        <dbReference type="ARBA" id="ARBA00038357"/>
    </source>
</evidence>
<sequence>MSLELTLDQLKAFDGSKPEGTIYISVKGVIYDVTSGSDFYGPGSGYHIFAGKEASRALALMSLKQEDCTGNLEGLTEAQLETLASWEAKFALKYQVVGRLLQVDAEGRAVWDYSSAAC</sequence>
<proteinExistence type="inferred from homology"/>
<comment type="subcellular location">
    <subcellularLocation>
        <location evidence="1">Endoplasmic reticulum</location>
    </subcellularLocation>
</comment>
<dbReference type="GO" id="GO:0046872">
    <property type="term" value="F:metal ion binding"/>
    <property type="evidence" value="ECO:0007669"/>
    <property type="project" value="UniProtKB-KW"/>
</dbReference>
<evidence type="ECO:0000256" key="6">
    <source>
        <dbReference type="ARBA" id="ARBA00023004"/>
    </source>
</evidence>
<dbReference type="GO" id="GO:0005783">
    <property type="term" value="C:endoplasmic reticulum"/>
    <property type="evidence" value="ECO:0007669"/>
    <property type="project" value="UniProtKB-SubCell"/>
</dbReference>
<organism evidence="9 10">
    <name type="scientific">[Myrmecia] bisecta</name>
    <dbReference type="NCBI Taxonomy" id="41462"/>
    <lineage>
        <taxon>Eukaryota</taxon>
        <taxon>Viridiplantae</taxon>
        <taxon>Chlorophyta</taxon>
        <taxon>core chlorophytes</taxon>
        <taxon>Trebouxiophyceae</taxon>
        <taxon>Trebouxiales</taxon>
        <taxon>Trebouxiaceae</taxon>
        <taxon>Myrmecia</taxon>
    </lineage>
</organism>
<gene>
    <name evidence="9" type="ORF">WJX72_011430</name>
</gene>
<dbReference type="SUPFAM" id="SSF55856">
    <property type="entry name" value="Cytochrome b5-like heme/steroid binding domain"/>
    <property type="match status" value="1"/>
</dbReference>
<dbReference type="AlphaFoldDB" id="A0AAW1Q4P0"/>
<evidence type="ECO:0000313" key="10">
    <source>
        <dbReference type="Proteomes" id="UP001489004"/>
    </source>
</evidence>
<evidence type="ECO:0000256" key="3">
    <source>
        <dbReference type="ARBA" id="ARBA00022665"/>
    </source>
</evidence>
<dbReference type="InterPro" id="IPR001199">
    <property type="entry name" value="Cyt_B5-like_heme/steroid-bd"/>
</dbReference>
<dbReference type="Gene3D" id="3.10.120.10">
    <property type="entry name" value="Cytochrome b5-like heme/steroid binding domain"/>
    <property type="match status" value="1"/>
</dbReference>
<keyword evidence="4" id="KW-0479">Metal-binding</keyword>
<keyword evidence="6" id="KW-0408">Iron</keyword>
<evidence type="ECO:0000256" key="5">
    <source>
        <dbReference type="ARBA" id="ARBA00022824"/>
    </source>
</evidence>
<comment type="similarity">
    <text evidence="7">Belongs to the cytochrome b5 family. MAPR subfamily.</text>
</comment>
<keyword evidence="5" id="KW-0256">Endoplasmic reticulum</keyword>
<evidence type="ECO:0000256" key="1">
    <source>
        <dbReference type="ARBA" id="ARBA00004240"/>
    </source>
</evidence>
<dbReference type="SMART" id="SM01117">
    <property type="entry name" value="Cyt-b5"/>
    <property type="match status" value="1"/>
</dbReference>
<evidence type="ECO:0000259" key="8">
    <source>
        <dbReference type="SMART" id="SM01117"/>
    </source>
</evidence>
<comment type="caution">
    <text evidence="9">The sequence shown here is derived from an EMBL/GenBank/DDBJ whole genome shotgun (WGS) entry which is preliminary data.</text>
</comment>
<reference evidence="9 10" key="1">
    <citation type="journal article" date="2024" name="Nat. Commun.">
        <title>Phylogenomics reveals the evolutionary origins of lichenization in chlorophyte algae.</title>
        <authorList>
            <person name="Puginier C."/>
            <person name="Libourel C."/>
            <person name="Otte J."/>
            <person name="Skaloud P."/>
            <person name="Haon M."/>
            <person name="Grisel S."/>
            <person name="Petersen M."/>
            <person name="Berrin J.G."/>
            <person name="Delaux P.M."/>
            <person name="Dal Grande F."/>
            <person name="Keller J."/>
        </authorList>
    </citation>
    <scope>NUCLEOTIDE SEQUENCE [LARGE SCALE GENOMIC DNA]</scope>
    <source>
        <strain evidence="9 10">SAG 2043</strain>
    </source>
</reference>
<dbReference type="PANTHER" id="PTHR10281:SF72">
    <property type="entry name" value="NEUDESIN"/>
    <property type="match status" value="1"/>
</dbReference>
<dbReference type="Pfam" id="PF00173">
    <property type="entry name" value="Cyt-b5"/>
    <property type="match status" value="1"/>
</dbReference>
<dbReference type="Proteomes" id="UP001489004">
    <property type="component" value="Unassembled WGS sequence"/>
</dbReference>
<keyword evidence="2" id="KW-0349">Heme</keyword>
<protein>
    <recommendedName>
        <fullName evidence="8">Cytochrome b5 heme-binding domain-containing protein</fullName>
    </recommendedName>
</protein>
<feature type="domain" description="Cytochrome b5 heme-binding" evidence="8">
    <location>
        <begin position="5"/>
        <end position="101"/>
    </location>
</feature>
<keyword evidence="3" id="KW-0446">Lipid-binding</keyword>
<name>A0AAW1Q4P0_9CHLO</name>